<evidence type="ECO:0000313" key="1">
    <source>
        <dbReference type="EMBL" id="CAD9134220.1"/>
    </source>
</evidence>
<name>A0A7S1MKS9_NEODS</name>
<proteinExistence type="predicted"/>
<organism evidence="1">
    <name type="scientific">Neobodo designis</name>
    <name type="common">Flagellated protozoan</name>
    <name type="synonym">Bodo designis</name>
    <dbReference type="NCBI Taxonomy" id="312471"/>
    <lineage>
        <taxon>Eukaryota</taxon>
        <taxon>Discoba</taxon>
        <taxon>Euglenozoa</taxon>
        <taxon>Kinetoplastea</taxon>
        <taxon>Metakinetoplastina</taxon>
        <taxon>Neobodonida</taxon>
        <taxon>Neobodo</taxon>
    </lineage>
</organism>
<gene>
    <name evidence="1" type="ORF">NDES1114_LOCUS24151</name>
</gene>
<accession>A0A7S1MKS9</accession>
<evidence type="ECO:0008006" key="2">
    <source>
        <dbReference type="Google" id="ProtNLM"/>
    </source>
</evidence>
<protein>
    <recommendedName>
        <fullName evidence="2">Peptidase C1A papain C-terminal domain-containing protein</fullName>
    </recommendedName>
</protein>
<dbReference type="AlphaFoldDB" id="A0A7S1MKS9"/>
<sequence>MPYDVPDRGGILDTCLGAEAPSGIAGLPGSVVHLALDLPSHDREARRPQTGPVCFAHATAARLAIACYDAAGVDGGLFSDIVSTIATRFDRNGAFVEDVLAYFKAAMSYAWTEYRGADAERAEKARAAVLAGRHVIVTFQVSDDEMKAFQEWGRTPSARGSLKVFDPATHFGKNTSGPQRAHAMVIEGTRDTIAADDTFVIRNTWGNWGFVPGGQPGGRSGSFLVKASALLPRMRFFDLWSTPVSEVEERNGCRLAYGNIPMSLRPAVVAAAVQAEGTSWSSGEKSKAAVGALWPSRLFEGWECVAACSASLLSFDVKTPGQQECCIVTVLDSGNQYLFYRPSSAPVVPDFARLCRSALSKFDARSGSGSTCASSVRKALQQVGGLSWNVVTIRRLDGSSQWSRYWTCAPSTVWHAELVGTGSERDDTQVVFLGSRRGATAGRPIIVCVVA</sequence>
<dbReference type="EMBL" id="HBGF01036015">
    <property type="protein sequence ID" value="CAD9134220.1"/>
    <property type="molecule type" value="Transcribed_RNA"/>
</dbReference>
<reference evidence="1" key="1">
    <citation type="submission" date="2021-01" db="EMBL/GenBank/DDBJ databases">
        <authorList>
            <person name="Corre E."/>
            <person name="Pelletier E."/>
            <person name="Niang G."/>
            <person name="Scheremetjew M."/>
            <person name="Finn R."/>
            <person name="Kale V."/>
            <person name="Holt S."/>
            <person name="Cochrane G."/>
            <person name="Meng A."/>
            <person name="Brown T."/>
            <person name="Cohen L."/>
        </authorList>
    </citation>
    <scope>NUCLEOTIDE SEQUENCE</scope>
    <source>
        <strain evidence="1">CCAP 1951/1</strain>
    </source>
</reference>